<proteinExistence type="predicted"/>
<feature type="chain" id="PRO_5032969350" description="Sulfotransferase domain-containing protein" evidence="2">
    <location>
        <begin position="24"/>
        <end position="475"/>
    </location>
</feature>
<reference evidence="3" key="1">
    <citation type="submission" date="2021-02" db="EMBL/GenBank/DDBJ databases">
        <authorList>
            <person name="Dougan E. K."/>
            <person name="Rhodes N."/>
            <person name="Thang M."/>
            <person name="Chan C."/>
        </authorList>
    </citation>
    <scope>NUCLEOTIDE SEQUENCE</scope>
</reference>
<dbReference type="AlphaFoldDB" id="A0A812NFS5"/>
<dbReference type="Gene3D" id="3.40.50.300">
    <property type="entry name" value="P-loop containing nucleotide triphosphate hydrolases"/>
    <property type="match status" value="2"/>
</dbReference>
<keyword evidence="2" id="KW-0732">Signal</keyword>
<evidence type="ECO:0000256" key="1">
    <source>
        <dbReference type="SAM" id="MobiDB-lite"/>
    </source>
</evidence>
<evidence type="ECO:0008006" key="5">
    <source>
        <dbReference type="Google" id="ProtNLM"/>
    </source>
</evidence>
<comment type="caution">
    <text evidence="3">The sequence shown here is derived from an EMBL/GenBank/DDBJ whole genome shotgun (WGS) entry which is preliminary data.</text>
</comment>
<sequence length="475" mass="52628">MLSGARVQCRSGLCLIFASSVLAKEALRHQCTTEYGAAFRDFLRESGAHMRTDLATSLEEHGLVLDAAEAQLLRCRSLRGGGRYWDIELKLHEYLSSVSWTWTYGSGKEGEALGRLMPFGLCAPLSCSAQVLRSEVVPQFVGHLLGLNTTTIRLGAPSDAVLKTRELVLWQELPLDFVIAGIDRCGTSSLHHNLGQHPEIAFLKPFGEDSLLLFQRSLPSREELEVCRSRRAEHAEHADARCLAVHVSAALVPQDCWVHAILESSQDGTGFEAPRRDSKGFGSVSLGSSLRPPGALLLGLLAAKKTRPPLRRVAEALPTKARAQQVSPSSTPPRCWTSVAAALDDLHGGFQSEEHRQKLQSNPNGAQHPLLERHRFGPSLPGIRKLFRDRVLMIHQDSLRNNARETWNRIATFLGASPFPSQAQFPRKNALPGHRTDLCRNASAVRRLKRILEPEYQDLWTTGRRTMRTYEVASA</sequence>
<protein>
    <recommendedName>
        <fullName evidence="5">Sulfotransferase domain-containing protein</fullName>
    </recommendedName>
</protein>
<evidence type="ECO:0000313" key="4">
    <source>
        <dbReference type="Proteomes" id="UP000601435"/>
    </source>
</evidence>
<accession>A0A812NFS5</accession>
<feature type="signal peptide" evidence="2">
    <location>
        <begin position="1"/>
        <end position="23"/>
    </location>
</feature>
<dbReference type="InterPro" id="IPR027417">
    <property type="entry name" value="P-loop_NTPase"/>
</dbReference>
<evidence type="ECO:0000256" key="2">
    <source>
        <dbReference type="SAM" id="SignalP"/>
    </source>
</evidence>
<name>A0A812NFS5_9DINO</name>
<dbReference type="EMBL" id="CAJNJA010012775">
    <property type="protein sequence ID" value="CAE7304691.1"/>
    <property type="molecule type" value="Genomic_DNA"/>
</dbReference>
<gene>
    <name evidence="3" type="ORF">SNEC2469_LOCUS7544</name>
</gene>
<keyword evidence="4" id="KW-1185">Reference proteome</keyword>
<dbReference type="Proteomes" id="UP000601435">
    <property type="component" value="Unassembled WGS sequence"/>
</dbReference>
<dbReference type="OrthoDB" id="422472at2759"/>
<evidence type="ECO:0000313" key="3">
    <source>
        <dbReference type="EMBL" id="CAE7304691.1"/>
    </source>
</evidence>
<dbReference type="SUPFAM" id="SSF52540">
    <property type="entry name" value="P-loop containing nucleoside triphosphate hydrolases"/>
    <property type="match status" value="1"/>
</dbReference>
<organism evidence="3 4">
    <name type="scientific">Symbiodinium necroappetens</name>
    <dbReference type="NCBI Taxonomy" id="1628268"/>
    <lineage>
        <taxon>Eukaryota</taxon>
        <taxon>Sar</taxon>
        <taxon>Alveolata</taxon>
        <taxon>Dinophyceae</taxon>
        <taxon>Suessiales</taxon>
        <taxon>Symbiodiniaceae</taxon>
        <taxon>Symbiodinium</taxon>
    </lineage>
</organism>
<feature type="region of interest" description="Disordered" evidence="1">
    <location>
        <begin position="353"/>
        <end position="375"/>
    </location>
</feature>